<keyword evidence="3" id="KW-1185">Reference proteome</keyword>
<proteinExistence type="predicted"/>
<evidence type="ECO:0000259" key="1">
    <source>
        <dbReference type="Pfam" id="PF12728"/>
    </source>
</evidence>
<comment type="caution">
    <text evidence="2">The sequence shown here is derived from an EMBL/GenBank/DDBJ whole genome shotgun (WGS) entry which is preliminary data.</text>
</comment>
<evidence type="ECO:0000313" key="2">
    <source>
        <dbReference type="EMBL" id="MBO0939959.1"/>
    </source>
</evidence>
<reference evidence="2" key="1">
    <citation type="submission" date="2021-03" db="EMBL/GenBank/DDBJ databases">
        <title>Fibrella sp. HMF5335 genome sequencing and assembly.</title>
        <authorList>
            <person name="Kang H."/>
            <person name="Kim H."/>
            <person name="Bae S."/>
            <person name="Joh K."/>
        </authorList>
    </citation>
    <scope>NUCLEOTIDE SEQUENCE</scope>
    <source>
        <strain evidence="2">HMF5335</strain>
    </source>
</reference>
<dbReference type="Proteomes" id="UP000664034">
    <property type="component" value="Unassembled WGS sequence"/>
</dbReference>
<dbReference type="RefSeq" id="WP_207367487.1">
    <property type="nucleotide sequence ID" value="NZ_JAFMYV010000019.1"/>
</dbReference>
<dbReference type="InterPro" id="IPR041657">
    <property type="entry name" value="HTH_17"/>
</dbReference>
<evidence type="ECO:0000313" key="3">
    <source>
        <dbReference type="Proteomes" id="UP000664034"/>
    </source>
</evidence>
<accession>A0A939GM92</accession>
<dbReference type="EMBL" id="JAFMYV010000019">
    <property type="protein sequence ID" value="MBO0939959.1"/>
    <property type="molecule type" value="Genomic_DNA"/>
</dbReference>
<feature type="domain" description="Helix-turn-helix" evidence="1">
    <location>
        <begin position="47"/>
        <end position="90"/>
    </location>
</feature>
<organism evidence="2 3">
    <name type="scientific">Fibrella rubiginis</name>
    <dbReference type="NCBI Taxonomy" id="2817060"/>
    <lineage>
        <taxon>Bacteria</taxon>
        <taxon>Pseudomonadati</taxon>
        <taxon>Bacteroidota</taxon>
        <taxon>Cytophagia</taxon>
        <taxon>Cytophagales</taxon>
        <taxon>Spirosomataceae</taxon>
        <taxon>Fibrella</taxon>
    </lineage>
</organism>
<name>A0A939GM92_9BACT</name>
<dbReference type="Pfam" id="PF12728">
    <property type="entry name" value="HTH_17"/>
    <property type="match status" value="1"/>
</dbReference>
<dbReference type="AlphaFoldDB" id="A0A939GM92"/>
<gene>
    <name evidence="2" type="ORF">J2I47_25665</name>
</gene>
<protein>
    <submittedName>
        <fullName evidence="2">Helix-turn-helix domain-containing protein</fullName>
    </submittedName>
</protein>
<sequence length="98" mass="10787">MQKEAFSFDQLPAAIYAIGQKIDQLYALMAAQPSHGVPDEVGGVKLACTVTRLSEARIYALVGQRKIPHSKRGNRLTFNRSELVAWLNEGKRATTSEA</sequence>